<reference evidence="1 2" key="1">
    <citation type="submission" date="2017-10" db="EMBL/GenBank/DDBJ databases">
        <title>Comparative genomics in systemic dimorphic fungi from Ajellomycetaceae.</title>
        <authorList>
            <person name="Munoz J.F."/>
            <person name="Mcewen J.G."/>
            <person name="Clay O.K."/>
            <person name="Cuomo C.A."/>
        </authorList>
    </citation>
    <scope>NUCLEOTIDE SEQUENCE [LARGE SCALE GENOMIC DNA]</scope>
    <source>
        <strain evidence="1 2">UAMH5409</strain>
    </source>
</reference>
<dbReference type="AlphaFoldDB" id="A0A2B7XD98"/>
<dbReference type="Proteomes" id="UP000223968">
    <property type="component" value="Unassembled WGS sequence"/>
</dbReference>
<dbReference type="OrthoDB" id="4186865at2759"/>
<gene>
    <name evidence="1" type="ORF">AJ79_05680</name>
</gene>
<evidence type="ECO:0000313" key="2">
    <source>
        <dbReference type="Proteomes" id="UP000223968"/>
    </source>
</evidence>
<keyword evidence="2" id="KW-1185">Reference proteome</keyword>
<name>A0A2B7XD98_9EURO</name>
<dbReference type="EMBL" id="PDNB01000092">
    <property type="protein sequence ID" value="PGH09624.1"/>
    <property type="molecule type" value="Genomic_DNA"/>
</dbReference>
<evidence type="ECO:0000313" key="1">
    <source>
        <dbReference type="EMBL" id="PGH09624.1"/>
    </source>
</evidence>
<sequence>MVKHIILPVSILDELIQLKTEFDKQLNDIDYASEPSYLELSDSCKEYMVSLQKYMFRSIDQKGVELRRHYQRQTAFQEAGDKQQYAEMDAELELLRKENDQVLKFISDETTRAGKLLMAVGISILRIQEKAENPDEMQRLIADEVTASKEELGRLSGFTQRDKTR</sequence>
<proteinExistence type="predicted"/>
<organism evidence="1 2">
    <name type="scientific">Helicocarpus griseus UAMH5409</name>
    <dbReference type="NCBI Taxonomy" id="1447875"/>
    <lineage>
        <taxon>Eukaryota</taxon>
        <taxon>Fungi</taxon>
        <taxon>Dikarya</taxon>
        <taxon>Ascomycota</taxon>
        <taxon>Pezizomycotina</taxon>
        <taxon>Eurotiomycetes</taxon>
        <taxon>Eurotiomycetidae</taxon>
        <taxon>Onygenales</taxon>
        <taxon>Ajellomycetaceae</taxon>
        <taxon>Helicocarpus</taxon>
    </lineage>
</organism>
<comment type="caution">
    <text evidence="1">The sequence shown here is derived from an EMBL/GenBank/DDBJ whole genome shotgun (WGS) entry which is preliminary data.</text>
</comment>
<protein>
    <submittedName>
        <fullName evidence="1">Uncharacterized protein</fullName>
    </submittedName>
</protein>
<accession>A0A2B7XD98</accession>